<dbReference type="GO" id="GO:0030153">
    <property type="term" value="P:bacteriocin immunity"/>
    <property type="evidence" value="ECO:0007669"/>
    <property type="project" value="InterPro"/>
</dbReference>
<evidence type="ECO:0000313" key="4">
    <source>
        <dbReference type="Proteomes" id="UP000297149"/>
    </source>
</evidence>
<proteinExistence type="predicted"/>
<feature type="transmembrane region" description="Helical" evidence="1">
    <location>
        <begin position="32"/>
        <end position="50"/>
    </location>
</feature>
<feature type="transmembrane region" description="Helical" evidence="1">
    <location>
        <begin position="56"/>
        <end position="74"/>
    </location>
</feature>
<dbReference type="EMBL" id="CP039396">
    <property type="protein sequence ID" value="QCD40888.1"/>
    <property type="molecule type" value="Genomic_DNA"/>
</dbReference>
<reference evidence="4" key="1">
    <citation type="submission" date="2019-02" db="EMBL/GenBank/DDBJ databases">
        <title>Isolation and identification of novel species under the genus Muribaculum.</title>
        <authorList>
            <person name="Miyake S."/>
            <person name="Ding Y."/>
            <person name="Low A."/>
            <person name="Soh M."/>
            <person name="Seedorf H."/>
        </authorList>
    </citation>
    <scope>NUCLEOTIDE SEQUENCE [LARGE SCALE GENOMIC DNA]</scope>
    <source>
        <strain evidence="4">H5</strain>
    </source>
</reference>
<feature type="domain" description="Uncharacterized protein YyaB-like PH" evidence="2">
    <location>
        <begin position="78"/>
        <end position="153"/>
    </location>
</feature>
<dbReference type="Pfam" id="PF06713">
    <property type="entry name" value="bPH_4"/>
    <property type="match status" value="1"/>
</dbReference>
<name>A0A4V1D2W1_9BACT</name>
<keyword evidence="4" id="KW-1185">Reference proteome</keyword>
<accession>A0A4V1D2W1</accession>
<dbReference type="AlphaFoldDB" id="A0A4V1D2W1"/>
<dbReference type="InterPro" id="IPR009589">
    <property type="entry name" value="PH_YyaB-like"/>
</dbReference>
<dbReference type="KEGG" id="ddb:E7747_00290"/>
<keyword evidence="1" id="KW-0812">Transmembrane</keyword>
<evidence type="ECO:0000313" key="3">
    <source>
        <dbReference type="EMBL" id="QCD40888.1"/>
    </source>
</evidence>
<keyword evidence="1" id="KW-1133">Transmembrane helix</keyword>
<organism evidence="3 4">
    <name type="scientific">Duncaniella dubosii</name>
    <dbReference type="NCBI Taxonomy" id="2518971"/>
    <lineage>
        <taxon>Bacteria</taxon>
        <taxon>Pseudomonadati</taxon>
        <taxon>Bacteroidota</taxon>
        <taxon>Bacteroidia</taxon>
        <taxon>Bacteroidales</taxon>
        <taxon>Muribaculaceae</taxon>
        <taxon>Duncaniella</taxon>
    </lineage>
</organism>
<gene>
    <name evidence="3" type="ORF">E7747_00290</name>
</gene>
<protein>
    <recommendedName>
        <fullName evidence="2">Uncharacterized protein YyaB-like PH domain-containing protein</fullName>
    </recommendedName>
</protein>
<evidence type="ECO:0000259" key="2">
    <source>
        <dbReference type="Pfam" id="PF06713"/>
    </source>
</evidence>
<sequence length="164" mass="19117">MDNNSIVPPPYIHKYHVVFRCKVDNRLYKWPIIMWCIFDVIIFIAAPTILWGLFAVLWSGAPLLAVVLLARYIWGNVTYAIDDDVLRISTPLKSLAINIDNIKKIRRGKFWVESGRNYSATYIKLRIIYDRNSYIYVSPEDEELFVDTLQAINPNIEYSSERGL</sequence>
<evidence type="ECO:0000256" key="1">
    <source>
        <dbReference type="SAM" id="Phobius"/>
    </source>
</evidence>
<keyword evidence="1" id="KW-0472">Membrane</keyword>
<dbReference type="Proteomes" id="UP000297149">
    <property type="component" value="Chromosome"/>
</dbReference>